<feature type="compositionally biased region" description="Polar residues" evidence="1">
    <location>
        <begin position="101"/>
        <end position="128"/>
    </location>
</feature>
<gene>
    <name evidence="2" type="ORF">SODALDRAFT_330471</name>
</gene>
<evidence type="ECO:0000313" key="3">
    <source>
        <dbReference type="Proteomes" id="UP000272025"/>
    </source>
</evidence>
<evidence type="ECO:0000256" key="1">
    <source>
        <dbReference type="SAM" id="MobiDB-lite"/>
    </source>
</evidence>
<dbReference type="RefSeq" id="XP_028468539.1">
    <property type="nucleotide sequence ID" value="XM_028611202.1"/>
</dbReference>
<proteinExistence type="predicted"/>
<feature type="compositionally biased region" description="Polar residues" evidence="1">
    <location>
        <begin position="63"/>
        <end position="82"/>
    </location>
</feature>
<organism evidence="2 3">
    <name type="scientific">Sodiomyces alkalinus (strain CBS 110278 / VKM F-3762 / F11)</name>
    <name type="common">Alkaliphilic filamentous fungus</name>
    <dbReference type="NCBI Taxonomy" id="1314773"/>
    <lineage>
        <taxon>Eukaryota</taxon>
        <taxon>Fungi</taxon>
        <taxon>Dikarya</taxon>
        <taxon>Ascomycota</taxon>
        <taxon>Pezizomycotina</taxon>
        <taxon>Sordariomycetes</taxon>
        <taxon>Hypocreomycetidae</taxon>
        <taxon>Glomerellales</taxon>
        <taxon>Plectosphaerellaceae</taxon>
        <taxon>Sodiomyces</taxon>
    </lineage>
</organism>
<protein>
    <submittedName>
        <fullName evidence="2">Uncharacterized protein</fullName>
    </submittedName>
</protein>
<dbReference type="EMBL" id="ML119052">
    <property type="protein sequence ID" value="ROT40733.1"/>
    <property type="molecule type" value="Genomic_DNA"/>
</dbReference>
<feature type="region of interest" description="Disordered" evidence="1">
    <location>
        <begin position="143"/>
        <end position="165"/>
    </location>
</feature>
<reference evidence="2 3" key="1">
    <citation type="journal article" date="2018" name="Mol. Ecol.">
        <title>The obligate alkalophilic soda-lake fungus Sodiomyces alkalinus has shifted to a protein diet.</title>
        <authorList>
            <person name="Grum-Grzhimaylo A.A."/>
            <person name="Falkoski D.L."/>
            <person name="van den Heuvel J."/>
            <person name="Valero-Jimenez C.A."/>
            <person name="Min B."/>
            <person name="Choi I.G."/>
            <person name="Lipzen A."/>
            <person name="Daum C.G."/>
            <person name="Aanen D.K."/>
            <person name="Tsang A."/>
            <person name="Henrissat B."/>
            <person name="Bilanenko E.N."/>
            <person name="de Vries R.P."/>
            <person name="van Kan J.A.L."/>
            <person name="Grigoriev I.V."/>
            <person name="Debets A.J.M."/>
        </authorList>
    </citation>
    <scope>NUCLEOTIDE SEQUENCE [LARGE SCALE GENOMIC DNA]</scope>
    <source>
        <strain evidence="2 3">F11</strain>
    </source>
</reference>
<dbReference type="GeneID" id="39579680"/>
<dbReference type="AlphaFoldDB" id="A0A3N2Q1T7"/>
<name>A0A3N2Q1T7_SODAK</name>
<keyword evidence="3" id="KW-1185">Reference proteome</keyword>
<evidence type="ECO:0000313" key="2">
    <source>
        <dbReference type="EMBL" id="ROT40733.1"/>
    </source>
</evidence>
<feature type="region of interest" description="Disordered" evidence="1">
    <location>
        <begin position="63"/>
        <end position="131"/>
    </location>
</feature>
<dbReference type="Proteomes" id="UP000272025">
    <property type="component" value="Unassembled WGS sequence"/>
</dbReference>
<accession>A0A3N2Q1T7</accession>
<sequence length="165" mass="17750">MNMMPQGYVDEAFTVQNNQSMVPTESHMLPHGDWAEDPMVNGAEEDDDDDEELSAVIFNFNTDISPVKGTTPSTLGLPSGQDSRMFGPDHLLFGGHGLDDTMQQTPEHNTNGGMDSDANTPLDKQNGFSGDLGSMVVETEAVGETLDPNAEPFDLVGQLSHQPPS</sequence>